<accession>A0A0L9UZ11</accession>
<evidence type="ECO:0000256" key="4">
    <source>
        <dbReference type="ARBA" id="ARBA00023242"/>
    </source>
</evidence>
<comment type="subcellular location">
    <subcellularLocation>
        <location evidence="1">Nucleus</location>
    </subcellularLocation>
</comment>
<dbReference type="GO" id="GO:0005634">
    <property type="term" value="C:nucleus"/>
    <property type="evidence" value="ECO:0007669"/>
    <property type="project" value="UniProtKB-SubCell"/>
</dbReference>
<sequence length="209" mass="23108">MIDELANIKKKYEVDHKSWVDEKKTLEGENDESDIRMKTWKTSIKEINHAGDDAAFLVDLRMVSPSVVVLVDSEGWADMAIAAASSFRRGVVSSLEYYSMILELLDVSTAGEGGEWVRRIRMMHLRPKPPPLLPPPPLPPPLLLPILLPSPEIEKGQAQMAKSVRVSSTAPDREAQIAKPLQIGEPFVVAAVALVVKILTASHRYPLTP</sequence>
<organism evidence="5 6">
    <name type="scientific">Phaseolus angularis</name>
    <name type="common">Azuki bean</name>
    <name type="synonym">Vigna angularis</name>
    <dbReference type="NCBI Taxonomy" id="3914"/>
    <lineage>
        <taxon>Eukaryota</taxon>
        <taxon>Viridiplantae</taxon>
        <taxon>Streptophyta</taxon>
        <taxon>Embryophyta</taxon>
        <taxon>Tracheophyta</taxon>
        <taxon>Spermatophyta</taxon>
        <taxon>Magnoliopsida</taxon>
        <taxon>eudicotyledons</taxon>
        <taxon>Gunneridae</taxon>
        <taxon>Pentapetalae</taxon>
        <taxon>rosids</taxon>
        <taxon>fabids</taxon>
        <taxon>Fabales</taxon>
        <taxon>Fabaceae</taxon>
        <taxon>Papilionoideae</taxon>
        <taxon>50 kb inversion clade</taxon>
        <taxon>NPAAA clade</taxon>
        <taxon>indigoferoid/millettioid clade</taxon>
        <taxon>Phaseoleae</taxon>
        <taxon>Vigna</taxon>
    </lineage>
</organism>
<protein>
    <submittedName>
        <fullName evidence="5">Uncharacterized protein</fullName>
    </submittedName>
</protein>
<dbReference type="InterPro" id="IPR005202">
    <property type="entry name" value="TF_GRAS"/>
</dbReference>
<dbReference type="AlphaFoldDB" id="A0A0L9UZ11"/>
<keyword evidence="2" id="KW-0805">Transcription regulation</keyword>
<evidence type="ECO:0000256" key="3">
    <source>
        <dbReference type="ARBA" id="ARBA00023163"/>
    </source>
</evidence>
<dbReference type="EMBL" id="CM003377">
    <property type="protein sequence ID" value="KOM47936.1"/>
    <property type="molecule type" value="Genomic_DNA"/>
</dbReference>
<keyword evidence="4" id="KW-0539">Nucleus</keyword>
<evidence type="ECO:0000256" key="2">
    <source>
        <dbReference type="ARBA" id="ARBA00023015"/>
    </source>
</evidence>
<dbReference type="Proteomes" id="UP000053144">
    <property type="component" value="Chromosome 7"/>
</dbReference>
<evidence type="ECO:0000313" key="6">
    <source>
        <dbReference type="Proteomes" id="UP000053144"/>
    </source>
</evidence>
<name>A0A0L9UZ11_PHAAN</name>
<evidence type="ECO:0000256" key="1">
    <source>
        <dbReference type="ARBA" id="ARBA00004123"/>
    </source>
</evidence>
<dbReference type="Gramene" id="KOM47936">
    <property type="protein sequence ID" value="KOM47936"/>
    <property type="gene ID" value="LR48_Vigan07g164000"/>
</dbReference>
<gene>
    <name evidence="5" type="ORF">LR48_Vigan07g164000</name>
</gene>
<proteinExistence type="predicted"/>
<keyword evidence="3" id="KW-0804">Transcription</keyword>
<evidence type="ECO:0000313" key="5">
    <source>
        <dbReference type="EMBL" id="KOM47936.1"/>
    </source>
</evidence>
<reference evidence="6" key="1">
    <citation type="journal article" date="2015" name="Proc. Natl. Acad. Sci. U.S.A.">
        <title>Genome sequencing of adzuki bean (Vigna angularis) provides insight into high starch and low fat accumulation and domestication.</title>
        <authorList>
            <person name="Yang K."/>
            <person name="Tian Z."/>
            <person name="Chen C."/>
            <person name="Luo L."/>
            <person name="Zhao B."/>
            <person name="Wang Z."/>
            <person name="Yu L."/>
            <person name="Li Y."/>
            <person name="Sun Y."/>
            <person name="Li W."/>
            <person name="Chen Y."/>
            <person name="Li Y."/>
            <person name="Zhang Y."/>
            <person name="Ai D."/>
            <person name="Zhao J."/>
            <person name="Shang C."/>
            <person name="Ma Y."/>
            <person name="Wu B."/>
            <person name="Wang M."/>
            <person name="Gao L."/>
            <person name="Sun D."/>
            <person name="Zhang P."/>
            <person name="Guo F."/>
            <person name="Wang W."/>
            <person name="Li Y."/>
            <person name="Wang J."/>
            <person name="Varshney R.K."/>
            <person name="Wang J."/>
            <person name="Ling H.Q."/>
            <person name="Wan P."/>
        </authorList>
    </citation>
    <scope>NUCLEOTIDE SEQUENCE</scope>
    <source>
        <strain evidence="6">cv. Jingnong 6</strain>
    </source>
</reference>
<dbReference type="Pfam" id="PF03514">
    <property type="entry name" value="GRAS"/>
    <property type="match status" value="1"/>
</dbReference>